<sequence length="101" mass="10706">MRPLTDANVFGEMSTVYSSAAIIMSLYPSTLLSHGPEGLIILQGSSLPSGELQVGATLDWPFPRIQSGATPTPSINDSPSHFSCDSGQTLCLISFLRPLNP</sequence>
<reference evidence="1 2" key="1">
    <citation type="submission" date="2021-06" db="EMBL/GenBank/DDBJ databases">
        <authorList>
            <person name="Palmer J.M."/>
        </authorList>
    </citation>
    <scope>NUCLEOTIDE SEQUENCE [LARGE SCALE GENOMIC DNA]</scope>
    <source>
        <strain evidence="1 2">AS_MEX2019</strain>
        <tissue evidence="1">Muscle</tissue>
    </source>
</reference>
<comment type="caution">
    <text evidence="1">The sequence shown here is derived from an EMBL/GenBank/DDBJ whole genome shotgun (WGS) entry which is preliminary data.</text>
</comment>
<protein>
    <submittedName>
        <fullName evidence="1">Uncharacterized protein</fullName>
    </submittedName>
</protein>
<dbReference type="Proteomes" id="UP001469553">
    <property type="component" value="Unassembled WGS sequence"/>
</dbReference>
<dbReference type="EMBL" id="JAHRIP010057125">
    <property type="protein sequence ID" value="MEQ2302911.1"/>
    <property type="molecule type" value="Genomic_DNA"/>
</dbReference>
<evidence type="ECO:0000313" key="1">
    <source>
        <dbReference type="EMBL" id="MEQ2302911.1"/>
    </source>
</evidence>
<accession>A0ABV0ZBJ4</accession>
<evidence type="ECO:0000313" key="2">
    <source>
        <dbReference type="Proteomes" id="UP001469553"/>
    </source>
</evidence>
<proteinExistence type="predicted"/>
<name>A0ABV0ZBJ4_9TELE</name>
<gene>
    <name evidence="1" type="ORF">AMECASPLE_011517</name>
</gene>
<organism evidence="1 2">
    <name type="scientific">Ameca splendens</name>
    <dbReference type="NCBI Taxonomy" id="208324"/>
    <lineage>
        <taxon>Eukaryota</taxon>
        <taxon>Metazoa</taxon>
        <taxon>Chordata</taxon>
        <taxon>Craniata</taxon>
        <taxon>Vertebrata</taxon>
        <taxon>Euteleostomi</taxon>
        <taxon>Actinopterygii</taxon>
        <taxon>Neopterygii</taxon>
        <taxon>Teleostei</taxon>
        <taxon>Neoteleostei</taxon>
        <taxon>Acanthomorphata</taxon>
        <taxon>Ovalentaria</taxon>
        <taxon>Atherinomorphae</taxon>
        <taxon>Cyprinodontiformes</taxon>
        <taxon>Goodeidae</taxon>
        <taxon>Ameca</taxon>
    </lineage>
</organism>
<keyword evidence="2" id="KW-1185">Reference proteome</keyword>